<dbReference type="OrthoDB" id="696051at2759"/>
<evidence type="ECO:0000256" key="6">
    <source>
        <dbReference type="SAM" id="MobiDB-lite"/>
    </source>
</evidence>
<feature type="domain" description="GRF-type" evidence="7">
    <location>
        <begin position="49"/>
        <end position="91"/>
    </location>
</feature>
<dbReference type="AlphaFoldDB" id="A0A3B6MIJ5"/>
<evidence type="ECO:0000313" key="9">
    <source>
        <dbReference type="Proteomes" id="UP000019116"/>
    </source>
</evidence>
<dbReference type="Pfam" id="PF06839">
    <property type="entry name" value="Zn_ribbon_GRF"/>
    <property type="match status" value="1"/>
</dbReference>
<reference evidence="8" key="2">
    <citation type="submission" date="2018-10" db="UniProtKB">
        <authorList>
            <consortium name="EnsemblPlants"/>
        </authorList>
    </citation>
    <scope>IDENTIFICATION</scope>
</reference>
<evidence type="ECO:0000259" key="7">
    <source>
        <dbReference type="PROSITE" id="PS51999"/>
    </source>
</evidence>
<dbReference type="PANTHER" id="PTHR35163:SF8">
    <property type="entry name" value="GENOME ASSEMBLY, CHROMOSOME: II"/>
    <property type="match status" value="1"/>
</dbReference>
<evidence type="ECO:0000256" key="2">
    <source>
        <dbReference type="ARBA" id="ARBA00022771"/>
    </source>
</evidence>
<feature type="region of interest" description="Disordered" evidence="6">
    <location>
        <begin position="1"/>
        <end position="20"/>
    </location>
</feature>
<dbReference type="Gramene" id="TraesCS5D03G0044600.1">
    <property type="protein sequence ID" value="TraesCS5D03G0044600.1.CDS"/>
    <property type="gene ID" value="TraesCS5D03G0044600"/>
</dbReference>
<dbReference type="PROSITE" id="PS51999">
    <property type="entry name" value="ZF_GRF"/>
    <property type="match status" value="1"/>
</dbReference>
<feature type="compositionally biased region" description="Polar residues" evidence="6">
    <location>
        <begin position="10"/>
        <end position="20"/>
    </location>
</feature>
<keyword evidence="1" id="KW-0479">Metal-binding</keyword>
<organism evidence="8">
    <name type="scientific">Triticum aestivum</name>
    <name type="common">Wheat</name>
    <dbReference type="NCBI Taxonomy" id="4565"/>
    <lineage>
        <taxon>Eukaryota</taxon>
        <taxon>Viridiplantae</taxon>
        <taxon>Streptophyta</taxon>
        <taxon>Embryophyta</taxon>
        <taxon>Tracheophyta</taxon>
        <taxon>Spermatophyta</taxon>
        <taxon>Magnoliopsida</taxon>
        <taxon>Liliopsida</taxon>
        <taxon>Poales</taxon>
        <taxon>Poaceae</taxon>
        <taxon>BOP clade</taxon>
        <taxon>Pooideae</taxon>
        <taxon>Triticodae</taxon>
        <taxon>Triticeae</taxon>
        <taxon>Triticinae</taxon>
        <taxon>Triticum</taxon>
    </lineage>
</organism>
<protein>
    <recommendedName>
        <fullName evidence="7">GRF-type domain-containing protein</fullName>
    </recommendedName>
</protein>
<dbReference type="Gramene" id="TraesCAD_scaffold_080445_01G000100.1">
    <property type="protein sequence ID" value="TraesCAD_scaffold_080445_01G000100.1"/>
    <property type="gene ID" value="TraesCAD_scaffold_080445_01G000100"/>
</dbReference>
<dbReference type="InterPro" id="IPR010666">
    <property type="entry name" value="Znf_GRF"/>
</dbReference>
<evidence type="ECO:0000256" key="4">
    <source>
        <dbReference type="PROSITE-ProRule" id="PRU01343"/>
    </source>
</evidence>
<dbReference type="OMA" id="HEHMSFQ"/>
<name>A0A3B6MIJ5_WHEAT</name>
<evidence type="ECO:0000256" key="3">
    <source>
        <dbReference type="ARBA" id="ARBA00022833"/>
    </source>
</evidence>
<dbReference type="Gramene" id="TraesCLE_scaffold_065796_01G000100.1">
    <property type="protein sequence ID" value="TraesCLE_scaffold_065796_01G000100.1"/>
    <property type="gene ID" value="TraesCLE_scaffold_065796_01G000100"/>
</dbReference>
<dbReference type="Gramene" id="TraesWEE_scaffold_094054_01G000100.1">
    <property type="protein sequence ID" value="TraesWEE_scaffold_094054_01G000100.1"/>
    <property type="gene ID" value="TraesWEE_scaffold_094054_01G000100"/>
</dbReference>
<sequence>MVFEDESSEDTSNLPYMHSTSSMDGLNQVPFSVEDPDYQGLELDTMSPCEKHGKASERLVAFEGTNTGRRFLACAEPEGQNCGFVEWVDHQWPPTMQNALLKLWAMVEDSKSSRVNDNLESSFTIHHLTEEKNKLEANYDKLVQDVHEHMSFQEERVVDFRHLQSAITYQLECRSELVADKKAQMAKKDAESEKLKQNYEVLLNLTRAQATVIQNLKLKHITDKQLLSEAKMNLELKNAELTKSEEKLTQDKLELKFQVADLLKGKEKHGEEMGQLELQFAELMKAE</sequence>
<evidence type="ECO:0000313" key="8">
    <source>
        <dbReference type="EnsemblPlants" id="TraesCS5D02G020300.1"/>
    </source>
</evidence>
<evidence type="ECO:0000256" key="5">
    <source>
        <dbReference type="SAM" id="Coils"/>
    </source>
</evidence>
<keyword evidence="5" id="KW-0175">Coiled coil</keyword>
<dbReference type="Gramene" id="TraesROB_scaffold_182375_01G000100.1">
    <property type="protein sequence ID" value="TraesROB_scaffold_182375_01G000100.1"/>
    <property type="gene ID" value="TraesROB_scaffold_182375_01G000100"/>
</dbReference>
<reference evidence="8" key="1">
    <citation type="submission" date="2018-08" db="EMBL/GenBank/DDBJ databases">
        <authorList>
            <person name="Rossello M."/>
        </authorList>
    </citation>
    <scope>NUCLEOTIDE SEQUENCE [LARGE SCALE GENOMIC DNA]</scope>
    <source>
        <strain evidence="8">cv. Chinese Spring</strain>
    </source>
</reference>
<dbReference type="SMR" id="A0A3B6MIJ5"/>
<evidence type="ECO:0000256" key="1">
    <source>
        <dbReference type="ARBA" id="ARBA00022723"/>
    </source>
</evidence>
<dbReference type="Gramene" id="TraesCS5D02G020300.1">
    <property type="protein sequence ID" value="TraesCS5D02G020300.1"/>
    <property type="gene ID" value="TraesCS5D02G020300"/>
</dbReference>
<accession>A0A3B6MIJ5</accession>
<dbReference type="EnsemblPlants" id="TraesCS5D02G020300.1">
    <property type="protein sequence ID" value="TraesCS5D02G020300.1"/>
    <property type="gene ID" value="TraesCS5D02G020300"/>
</dbReference>
<dbReference type="Proteomes" id="UP000019116">
    <property type="component" value="Chromosome 5D"/>
</dbReference>
<dbReference type="GO" id="GO:0008270">
    <property type="term" value="F:zinc ion binding"/>
    <property type="evidence" value="ECO:0007669"/>
    <property type="project" value="UniProtKB-KW"/>
</dbReference>
<keyword evidence="2 4" id="KW-0863">Zinc-finger</keyword>
<dbReference type="PANTHER" id="PTHR35163">
    <property type="entry name" value="OS02G0467300 PROTEIN"/>
    <property type="match status" value="1"/>
</dbReference>
<keyword evidence="3" id="KW-0862">Zinc</keyword>
<proteinExistence type="predicted"/>
<keyword evidence="9" id="KW-1185">Reference proteome</keyword>
<feature type="coiled-coil region" evidence="5">
    <location>
        <begin position="178"/>
        <end position="256"/>
    </location>
</feature>